<protein>
    <submittedName>
        <fullName evidence="2">Uncharacterized protein</fullName>
    </submittedName>
</protein>
<dbReference type="PANTHER" id="PTHR43737">
    <property type="entry name" value="BLL7424 PROTEIN"/>
    <property type="match status" value="1"/>
</dbReference>
<reference evidence="2" key="1">
    <citation type="submission" date="2023-10" db="EMBL/GenBank/DDBJ databases">
        <authorList>
            <person name="Chen Y."/>
            <person name="Shah S."/>
            <person name="Dougan E. K."/>
            <person name="Thang M."/>
            <person name="Chan C."/>
        </authorList>
    </citation>
    <scope>NUCLEOTIDE SEQUENCE [LARGE SCALE GENOMIC DNA]</scope>
</reference>
<dbReference type="Proteomes" id="UP001189429">
    <property type="component" value="Unassembled WGS sequence"/>
</dbReference>
<gene>
    <name evidence="2" type="ORF">PCOR1329_LOCUS45886</name>
</gene>
<feature type="region of interest" description="Disordered" evidence="1">
    <location>
        <begin position="644"/>
        <end position="667"/>
    </location>
</feature>
<dbReference type="EMBL" id="CAUYUJ010015513">
    <property type="protein sequence ID" value="CAK0855040.1"/>
    <property type="molecule type" value="Genomic_DNA"/>
</dbReference>
<dbReference type="Pfam" id="PF08811">
    <property type="entry name" value="DUF1800"/>
    <property type="match status" value="1"/>
</dbReference>
<keyword evidence="3" id="KW-1185">Reference proteome</keyword>
<proteinExistence type="predicted"/>
<name>A0ABN9U9B3_9DINO</name>
<dbReference type="InterPro" id="IPR014917">
    <property type="entry name" value="DUF1800"/>
</dbReference>
<dbReference type="PANTHER" id="PTHR43737:SF1">
    <property type="entry name" value="DUF1501 DOMAIN-CONTAINING PROTEIN"/>
    <property type="match status" value="1"/>
</dbReference>
<feature type="region of interest" description="Disordered" evidence="1">
    <location>
        <begin position="434"/>
        <end position="456"/>
    </location>
</feature>
<feature type="compositionally biased region" description="Polar residues" evidence="1">
    <location>
        <begin position="17"/>
        <end position="28"/>
    </location>
</feature>
<evidence type="ECO:0000256" key="1">
    <source>
        <dbReference type="SAM" id="MobiDB-lite"/>
    </source>
</evidence>
<evidence type="ECO:0000313" key="3">
    <source>
        <dbReference type="Proteomes" id="UP001189429"/>
    </source>
</evidence>
<feature type="compositionally biased region" description="Low complexity" evidence="1">
    <location>
        <begin position="44"/>
        <end position="53"/>
    </location>
</feature>
<organism evidence="2 3">
    <name type="scientific">Prorocentrum cordatum</name>
    <dbReference type="NCBI Taxonomy" id="2364126"/>
    <lineage>
        <taxon>Eukaryota</taxon>
        <taxon>Sar</taxon>
        <taxon>Alveolata</taxon>
        <taxon>Dinophyceae</taxon>
        <taxon>Prorocentrales</taxon>
        <taxon>Prorocentraceae</taxon>
        <taxon>Prorocentrum</taxon>
    </lineage>
</organism>
<comment type="caution">
    <text evidence="2">The sequence shown here is derived from an EMBL/GenBank/DDBJ whole genome shotgun (WGS) entry which is preliminary data.</text>
</comment>
<feature type="region of interest" description="Disordered" evidence="1">
    <location>
        <begin position="17"/>
        <end position="53"/>
    </location>
</feature>
<sequence>MAPSAATTICKCGPRTTAPSAWRSGTTARCSPSGTRRRSRTRSSWRGPTASPALAIAPASAPTGSADSGCVCPLSVTARAVFVAIPSRSELLSEAGRLRIGAFQPPATAACLAPCDGEVRAYVANGEGNVDESTVFECDGVYYKNMESVAEVAGYSFRNPPVFALAEEMTGRSVREEEALAEVEALLDHLFRHPNLPPFVSFRLIQRMVTSNPSPAYVFDVAQAFRTGEYNGETYSGQYGDLGATFAAILLHPEARGDLPSSSVGKLREPLVKLLHFLRSMGYMDLKGRQILMASLEDDIGQWPYAAPSVFNYYDVEYSPPGLSDGLFAPEFQIFTPPLALTWLNGMLSLVNTGELSRCEGGIGQHTSTCSIVEGQLNFSVSSNDPNDAFTEVSLLLTGGRIRDAGVFDAALNSSGGEDYLKAAMRTVVMSPEFHTLGDPEPAGQRPAAPEETPHQSRSYKAMVLLYLHGGADTFNLLVPTCTSLFAEYQTVRQNIALSQGQLLGISADTQACSTFGVHHGLTFVRDLYVQGQLAFVSNIGGLVQPTTKDGYRGTTPQCAGLFSHLDQQNGGMTLKCQVQGASPRGFGGRLADATAGEGYRTTSFSLAGTNIWSTGHGIGEWRSSTEVTAPCACRGTRTCRRSWGTPPATRMATSTARSTRSSSPAP</sequence>
<accession>A0ABN9U9B3</accession>
<evidence type="ECO:0000313" key="2">
    <source>
        <dbReference type="EMBL" id="CAK0855040.1"/>
    </source>
</evidence>
<feature type="compositionally biased region" description="Low complexity" evidence="1">
    <location>
        <begin position="646"/>
        <end position="667"/>
    </location>
</feature>